<dbReference type="RefSeq" id="WP_125179786.1">
    <property type="nucleotide sequence ID" value="NZ_QZMU01000001.1"/>
</dbReference>
<comment type="cofactor">
    <cofactor evidence="1">
        <name>FAD</name>
        <dbReference type="ChEBI" id="CHEBI:57692"/>
    </cofactor>
</comment>
<evidence type="ECO:0000256" key="5">
    <source>
        <dbReference type="ARBA" id="ARBA00012040"/>
    </source>
</evidence>
<evidence type="ECO:0000313" key="17">
    <source>
        <dbReference type="EMBL" id="RRQ20571.1"/>
    </source>
</evidence>
<dbReference type="EC" id="1.3.8.8" evidence="5"/>
<organism evidence="17 18">
    <name type="scientific">Thiohalobacter thiocyanaticus</name>
    <dbReference type="NCBI Taxonomy" id="585455"/>
    <lineage>
        <taxon>Bacteria</taxon>
        <taxon>Pseudomonadati</taxon>
        <taxon>Pseudomonadota</taxon>
        <taxon>Gammaproteobacteria</taxon>
        <taxon>Thiohalobacterales</taxon>
        <taxon>Thiohalobacteraceae</taxon>
        <taxon>Thiohalobacter</taxon>
    </lineage>
</organism>
<comment type="similarity">
    <text evidence="3">Belongs to the acyl-CoA dehydrogenase family.</text>
</comment>
<dbReference type="Pfam" id="PF00441">
    <property type="entry name" value="Acyl-CoA_dh_1"/>
    <property type="match status" value="1"/>
</dbReference>
<dbReference type="FunFam" id="1.10.540.10:FF:000004">
    <property type="entry name" value="Acyl-CoA dehydrogenase"/>
    <property type="match status" value="1"/>
</dbReference>
<evidence type="ECO:0000256" key="11">
    <source>
        <dbReference type="ARBA" id="ARBA00023098"/>
    </source>
</evidence>
<dbReference type="InterPro" id="IPR015396">
    <property type="entry name" value="FadE_C"/>
</dbReference>
<feature type="domain" description="Acyl-CoA dehydrogenase C-terminal bacterial-type" evidence="16">
    <location>
        <begin position="476"/>
        <end position="761"/>
    </location>
</feature>
<evidence type="ECO:0000256" key="8">
    <source>
        <dbReference type="ARBA" id="ARBA00022827"/>
    </source>
</evidence>
<dbReference type="PANTHER" id="PTHR48083">
    <property type="entry name" value="MEDIUM-CHAIN SPECIFIC ACYL-COA DEHYDROGENASE, MITOCHONDRIAL-RELATED"/>
    <property type="match status" value="1"/>
</dbReference>
<dbReference type="Gene3D" id="1.20.140.10">
    <property type="entry name" value="Butyryl-CoA Dehydrogenase, subunit A, domain 3"/>
    <property type="match status" value="1"/>
</dbReference>
<feature type="domain" description="Acyl-CoA dehydrogenase/oxidase C-terminal" evidence="14">
    <location>
        <begin position="322"/>
        <end position="469"/>
    </location>
</feature>
<keyword evidence="10" id="KW-0560">Oxidoreductase</keyword>
<evidence type="ECO:0000259" key="16">
    <source>
        <dbReference type="Pfam" id="PF09317"/>
    </source>
</evidence>
<evidence type="ECO:0000259" key="14">
    <source>
        <dbReference type="Pfam" id="PF00441"/>
    </source>
</evidence>
<dbReference type="Gene3D" id="2.40.110.10">
    <property type="entry name" value="Butyryl-CoA Dehydrogenase, subunit A, domain 2"/>
    <property type="match status" value="1"/>
</dbReference>
<dbReference type="InterPro" id="IPR013786">
    <property type="entry name" value="AcylCoA_DH/ox_N"/>
</dbReference>
<dbReference type="InterPro" id="IPR050741">
    <property type="entry name" value="Acyl-CoA_dehydrogenase"/>
</dbReference>
<dbReference type="Pfam" id="PF09317">
    <property type="entry name" value="ACDH_C"/>
    <property type="match status" value="1"/>
</dbReference>
<keyword evidence="18" id="KW-1185">Reference proteome</keyword>
<dbReference type="InterPro" id="IPR036250">
    <property type="entry name" value="AcylCo_DH-like_C"/>
</dbReference>
<dbReference type="EMBL" id="QZMU01000001">
    <property type="protein sequence ID" value="RRQ20571.1"/>
    <property type="molecule type" value="Genomic_DNA"/>
</dbReference>
<dbReference type="OrthoDB" id="9802447at2"/>
<dbReference type="GO" id="GO:0004466">
    <property type="term" value="F:long-chain fatty acyl-CoA dehydrogenase activity"/>
    <property type="evidence" value="ECO:0007669"/>
    <property type="project" value="UniProtKB-EC"/>
</dbReference>
<comment type="catalytic activity">
    <reaction evidence="12">
        <text>a medium-chain 2,3-saturated fatty acyl-CoA + oxidized [electron-transfer flavoprotein] + H(+) = a medium-chain (2E)-enoyl-CoA + reduced [electron-transfer flavoprotein]</text>
        <dbReference type="Rhea" id="RHEA:14477"/>
        <dbReference type="Rhea" id="RHEA-COMP:10685"/>
        <dbReference type="Rhea" id="RHEA-COMP:10686"/>
        <dbReference type="ChEBI" id="CHEBI:15378"/>
        <dbReference type="ChEBI" id="CHEBI:57692"/>
        <dbReference type="ChEBI" id="CHEBI:58307"/>
        <dbReference type="ChEBI" id="CHEBI:83723"/>
        <dbReference type="ChEBI" id="CHEBI:83726"/>
        <dbReference type="EC" id="1.3.8.7"/>
    </reaction>
</comment>
<dbReference type="InterPro" id="IPR009100">
    <property type="entry name" value="AcylCoA_DH/oxidase_NM_dom_sf"/>
</dbReference>
<dbReference type="SUPFAM" id="SSF56645">
    <property type="entry name" value="Acyl-CoA dehydrogenase NM domain-like"/>
    <property type="match status" value="1"/>
</dbReference>
<evidence type="ECO:0000256" key="9">
    <source>
        <dbReference type="ARBA" id="ARBA00022832"/>
    </source>
</evidence>
<evidence type="ECO:0000256" key="12">
    <source>
        <dbReference type="ARBA" id="ARBA00047882"/>
    </source>
</evidence>
<dbReference type="NCBIfam" id="NF007000">
    <property type="entry name" value="PRK09463.1"/>
    <property type="match status" value="1"/>
</dbReference>
<dbReference type="FunFam" id="1.20.140.10:FF:000009">
    <property type="entry name" value="Acyl-CoA dehydrogenase"/>
    <property type="match status" value="1"/>
</dbReference>
<evidence type="ECO:0000256" key="13">
    <source>
        <dbReference type="ARBA" id="ARBA00049247"/>
    </source>
</evidence>
<sequence>MPETILWILLLFLAALVLLAGVADWRRRVLIRPLFRTFKRILPPLSQTEREALEAGTVGWDGELFSGRPDWNALHRYPASQLSNEEQAFLDGPVEDLCRRLDDWRITHEDADLSPEVWDFIKQQGFFGMIIPRRYGGLDFSARAHSEVVMKLASRSLTAAVTVMVPNSLGPAKLLLHYGTPEQKDYHLPRLARGEEVPCFALTGPEAGSDAASIPDTGIVCFGEYEGERVLGIRLNWDKRYITLGPVATLLGLAFHLHDPDGLLGSEPDVGITLALIPTDMPGIEIGQRHYPLNVAFQNGPNRGRDVFIPLDKVIGGRDGLGQGWRMLMQCLADGRSISLPALATGAGKLCSRATGAYAAVRKQFKLPIGRFEGVREALARIGGNAYLMDAARELTCSALDNGETPSVVSAIVKYHLTERMRETVNHAMDIQGGSGICLGPRNYLGRVYQAVPISITVEGANILTRSMIIFGQGALRSHPYVLRELQAVQDPDPESGLRTFDRALTAHLRWGLGNAVRTFWYGLTGARLIPVGFRPGGEPVAAYRRFTRLSTAFALCADVAMFSLGGSLKRRERLSARLGDVLSHLYLGSAALKRFHDQGCPIEDRPLVEWVWQECAHRAQEALLALCDNFPNRWLGRLLRFWVFPLGRSFAPPPDALCDRVVELLLQPGPARDRLTRGLFIPDGTGDALGRLEDALAKGVRAEPVLWRIREAMRAGTLTSDDPEARVDEAAGAGVITEADAVRVREAVAARREVIAVDAFDPADLGRGEYGGHTRTQAEAG</sequence>
<proteinExistence type="inferred from homology"/>
<reference evidence="17 18" key="1">
    <citation type="journal article" date="2010" name="Int. J. Syst. Evol. Microbiol.">
        <title>Thiohalobacter thiocyanaticus gen. nov., sp. nov., a moderately halophilic, sulfur-oxidizing gammaproteobacterium from hypersaline lakes, that utilizes thiocyanate.</title>
        <authorList>
            <person name="Sorokin D.Y."/>
            <person name="Kovaleva O.L."/>
            <person name="Tourova T.P."/>
            <person name="Muyzer G."/>
        </authorList>
    </citation>
    <scope>NUCLEOTIDE SEQUENCE [LARGE SCALE GENOMIC DNA]</scope>
    <source>
        <strain evidence="17 18">Hrh1</strain>
    </source>
</reference>
<evidence type="ECO:0000256" key="6">
    <source>
        <dbReference type="ARBA" id="ARBA00020144"/>
    </source>
</evidence>
<keyword evidence="11" id="KW-0443">Lipid metabolism</keyword>
<keyword evidence="7" id="KW-0285">Flavoprotein</keyword>
<name>A0A426QFP8_9GAMM</name>
<gene>
    <name evidence="17" type="ORF">D6C00_00290</name>
</gene>
<dbReference type="Pfam" id="PF02771">
    <property type="entry name" value="Acyl-CoA_dh_N"/>
    <property type="match status" value="1"/>
</dbReference>
<keyword evidence="8" id="KW-0274">FAD</keyword>
<evidence type="ECO:0000313" key="18">
    <source>
        <dbReference type="Proteomes" id="UP000287798"/>
    </source>
</evidence>
<accession>A0A426QFP8</accession>
<dbReference type="GO" id="GO:0050660">
    <property type="term" value="F:flavin adenine dinucleotide binding"/>
    <property type="evidence" value="ECO:0007669"/>
    <property type="project" value="InterPro"/>
</dbReference>
<evidence type="ECO:0000256" key="1">
    <source>
        <dbReference type="ARBA" id="ARBA00001974"/>
    </source>
</evidence>
<evidence type="ECO:0000256" key="3">
    <source>
        <dbReference type="ARBA" id="ARBA00009347"/>
    </source>
</evidence>
<dbReference type="GO" id="GO:0005737">
    <property type="term" value="C:cytoplasm"/>
    <property type="evidence" value="ECO:0007669"/>
    <property type="project" value="TreeGrafter"/>
</dbReference>
<dbReference type="EC" id="1.3.8.7" evidence="4"/>
<dbReference type="FunFam" id="2.40.110.10:FF:000010">
    <property type="entry name" value="Acyl-CoA dehydrogenase"/>
    <property type="match status" value="1"/>
</dbReference>
<dbReference type="NCBIfam" id="NF009586">
    <property type="entry name" value="PRK13026.1"/>
    <property type="match status" value="1"/>
</dbReference>
<comment type="pathway">
    <text evidence="2">Lipid metabolism; fatty acid beta-oxidation.</text>
</comment>
<comment type="caution">
    <text evidence="17">The sequence shown here is derived from an EMBL/GenBank/DDBJ whole genome shotgun (WGS) entry which is preliminary data.</text>
</comment>
<feature type="domain" description="Acyl-CoA dehydrogenase/oxidase N-terminal" evidence="15">
    <location>
        <begin position="101"/>
        <end position="195"/>
    </location>
</feature>
<dbReference type="GO" id="GO:0033539">
    <property type="term" value="P:fatty acid beta-oxidation using acyl-CoA dehydrogenase"/>
    <property type="evidence" value="ECO:0007669"/>
    <property type="project" value="InterPro"/>
</dbReference>
<dbReference type="Gene3D" id="1.10.540.10">
    <property type="entry name" value="Acyl-CoA dehydrogenase/oxidase, N-terminal domain"/>
    <property type="match status" value="1"/>
</dbReference>
<dbReference type="InterPro" id="IPR009075">
    <property type="entry name" value="AcylCo_DH/oxidase_C"/>
</dbReference>
<dbReference type="PANTHER" id="PTHR48083:SF33">
    <property type="entry name" value="ACYL-COENZYME A DEHYDROGENASE"/>
    <property type="match status" value="1"/>
</dbReference>
<dbReference type="SUPFAM" id="SSF47203">
    <property type="entry name" value="Acyl-CoA dehydrogenase C-terminal domain-like"/>
    <property type="match status" value="1"/>
</dbReference>
<evidence type="ECO:0000256" key="4">
    <source>
        <dbReference type="ARBA" id="ARBA00012033"/>
    </source>
</evidence>
<evidence type="ECO:0000256" key="2">
    <source>
        <dbReference type="ARBA" id="ARBA00005005"/>
    </source>
</evidence>
<dbReference type="InterPro" id="IPR037069">
    <property type="entry name" value="AcylCoA_DH/ox_N_sf"/>
</dbReference>
<dbReference type="GO" id="GO:0070991">
    <property type="term" value="F:medium-chain fatty acyl-CoA dehydrogenase activity"/>
    <property type="evidence" value="ECO:0007669"/>
    <property type="project" value="UniProtKB-EC"/>
</dbReference>
<evidence type="ECO:0000256" key="7">
    <source>
        <dbReference type="ARBA" id="ARBA00022630"/>
    </source>
</evidence>
<keyword evidence="9" id="KW-0276">Fatty acid metabolism</keyword>
<dbReference type="InterPro" id="IPR046373">
    <property type="entry name" value="Acyl-CoA_Oxase/DH_mid-dom_sf"/>
</dbReference>
<dbReference type="Proteomes" id="UP000287798">
    <property type="component" value="Unassembled WGS sequence"/>
</dbReference>
<protein>
    <recommendedName>
        <fullName evidence="6">Acyl-coenzyme A dehydrogenase</fullName>
        <ecNumber evidence="4">1.3.8.7</ecNumber>
        <ecNumber evidence="5">1.3.8.8</ecNumber>
    </recommendedName>
</protein>
<evidence type="ECO:0000256" key="10">
    <source>
        <dbReference type="ARBA" id="ARBA00023002"/>
    </source>
</evidence>
<evidence type="ECO:0000259" key="15">
    <source>
        <dbReference type="Pfam" id="PF02771"/>
    </source>
</evidence>
<dbReference type="AlphaFoldDB" id="A0A426QFP8"/>
<dbReference type="UniPathway" id="UPA00659"/>
<comment type="catalytic activity">
    <reaction evidence="13">
        <text>a long-chain 2,3-saturated fatty acyl-CoA + oxidized [electron-transfer flavoprotein] + H(+) = a long-chain (2E)-enoyl-CoA + reduced [electron-transfer flavoprotein]</text>
        <dbReference type="Rhea" id="RHEA:17721"/>
        <dbReference type="Rhea" id="RHEA-COMP:10685"/>
        <dbReference type="Rhea" id="RHEA-COMP:10686"/>
        <dbReference type="ChEBI" id="CHEBI:15378"/>
        <dbReference type="ChEBI" id="CHEBI:57692"/>
        <dbReference type="ChEBI" id="CHEBI:58307"/>
        <dbReference type="ChEBI" id="CHEBI:83721"/>
        <dbReference type="ChEBI" id="CHEBI:83727"/>
        <dbReference type="EC" id="1.3.8.8"/>
    </reaction>
</comment>